<dbReference type="RefSeq" id="WP_146521655.1">
    <property type="nucleotide sequence ID" value="NZ_CP151726.1"/>
</dbReference>
<dbReference type="EMBL" id="SJPN01000005">
    <property type="protein sequence ID" value="TWU01190.1"/>
    <property type="molecule type" value="Genomic_DNA"/>
</dbReference>
<dbReference type="Proteomes" id="UP000320176">
    <property type="component" value="Unassembled WGS sequence"/>
</dbReference>
<name>A0A5C6ANE2_9BACT</name>
<reference evidence="1 2" key="1">
    <citation type="submission" date="2019-02" db="EMBL/GenBank/DDBJ databases">
        <title>Deep-cultivation of Planctomycetes and their phenomic and genomic characterization uncovers novel biology.</title>
        <authorList>
            <person name="Wiegand S."/>
            <person name="Jogler M."/>
            <person name="Boedeker C."/>
            <person name="Pinto D."/>
            <person name="Vollmers J."/>
            <person name="Rivas-Marin E."/>
            <person name="Kohn T."/>
            <person name="Peeters S.H."/>
            <person name="Heuer A."/>
            <person name="Rast P."/>
            <person name="Oberbeckmann S."/>
            <person name="Bunk B."/>
            <person name="Jeske O."/>
            <person name="Meyerdierks A."/>
            <person name="Storesund J.E."/>
            <person name="Kallscheuer N."/>
            <person name="Luecker S."/>
            <person name="Lage O.M."/>
            <person name="Pohl T."/>
            <person name="Merkel B.J."/>
            <person name="Hornburger P."/>
            <person name="Mueller R.-W."/>
            <person name="Bruemmer F."/>
            <person name="Labrenz M."/>
            <person name="Spormann A.M."/>
            <person name="Op Den Camp H."/>
            <person name="Overmann J."/>
            <person name="Amann R."/>
            <person name="Jetten M.S.M."/>
            <person name="Mascher T."/>
            <person name="Medema M.H."/>
            <person name="Devos D.P."/>
            <person name="Kaster A.-K."/>
            <person name="Ovreas L."/>
            <person name="Rohde M."/>
            <person name="Galperin M.Y."/>
            <person name="Jogler C."/>
        </authorList>
    </citation>
    <scope>NUCLEOTIDE SEQUENCE [LARGE SCALE GENOMIC DNA]</scope>
    <source>
        <strain evidence="1 2">Pla52n</strain>
    </source>
</reference>
<accession>A0A5C6ANE2</accession>
<dbReference type="AlphaFoldDB" id="A0A5C6ANE2"/>
<comment type="caution">
    <text evidence="1">The sequence shown here is derived from an EMBL/GenBank/DDBJ whole genome shotgun (WGS) entry which is preliminary data.</text>
</comment>
<gene>
    <name evidence="1" type="ORF">Pla52n_45620</name>
</gene>
<sequence length="152" mass="17009">MPSPRPLPSQRVTYLIRVCETGTRWTSAANRFWLPRPNSQVPTVGRLDRLHTEIVTTPLAEYKTPSRRDLCGTVLWVVSPPQLGKLAQHVSSTSMTANGRILQLLAVDDVRVDAVLELAELGTLATIGNPEDMPRFRQLIDRHRARIGTYGK</sequence>
<evidence type="ECO:0000313" key="1">
    <source>
        <dbReference type="EMBL" id="TWU01190.1"/>
    </source>
</evidence>
<evidence type="ECO:0000313" key="2">
    <source>
        <dbReference type="Proteomes" id="UP000320176"/>
    </source>
</evidence>
<keyword evidence="2" id="KW-1185">Reference proteome</keyword>
<proteinExistence type="predicted"/>
<organism evidence="1 2">
    <name type="scientific">Stieleria varia</name>
    <dbReference type="NCBI Taxonomy" id="2528005"/>
    <lineage>
        <taxon>Bacteria</taxon>
        <taxon>Pseudomonadati</taxon>
        <taxon>Planctomycetota</taxon>
        <taxon>Planctomycetia</taxon>
        <taxon>Pirellulales</taxon>
        <taxon>Pirellulaceae</taxon>
        <taxon>Stieleria</taxon>
    </lineage>
</organism>
<protein>
    <submittedName>
        <fullName evidence="1">Uncharacterized protein</fullName>
    </submittedName>
</protein>